<evidence type="ECO:0000256" key="13">
    <source>
        <dbReference type="ARBA" id="ARBA00047594"/>
    </source>
</evidence>
<dbReference type="GO" id="GO:0008360">
    <property type="term" value="P:regulation of cell shape"/>
    <property type="evidence" value="ECO:0007669"/>
    <property type="project" value="UniProtKB-KW"/>
</dbReference>
<evidence type="ECO:0000256" key="8">
    <source>
        <dbReference type="ARBA" id="ARBA00022989"/>
    </source>
</evidence>
<evidence type="ECO:0000313" key="15">
    <source>
        <dbReference type="EMBL" id="STS85279.1"/>
    </source>
</evidence>
<feature type="transmembrane region" description="Helical" evidence="14">
    <location>
        <begin position="128"/>
        <end position="148"/>
    </location>
</feature>
<feature type="transmembrane region" description="Helical" evidence="14">
    <location>
        <begin position="88"/>
        <end position="107"/>
    </location>
</feature>
<protein>
    <recommendedName>
        <fullName evidence="4 14">Undecaprenyl-diphosphatase</fullName>
        <ecNumber evidence="3 14">3.6.1.27</ecNumber>
    </recommendedName>
    <alternativeName>
        <fullName evidence="12 14">Bacitracin resistance protein</fullName>
    </alternativeName>
    <alternativeName>
        <fullName evidence="11 14">Undecaprenyl pyrophosphate phosphatase</fullName>
    </alternativeName>
</protein>
<evidence type="ECO:0000256" key="4">
    <source>
        <dbReference type="ARBA" id="ARBA00021581"/>
    </source>
</evidence>
<evidence type="ECO:0000256" key="11">
    <source>
        <dbReference type="ARBA" id="ARBA00032707"/>
    </source>
</evidence>
<evidence type="ECO:0000256" key="12">
    <source>
        <dbReference type="ARBA" id="ARBA00032932"/>
    </source>
</evidence>
<keyword evidence="6 14" id="KW-0812">Transmembrane</keyword>
<keyword evidence="8 14" id="KW-1133">Transmembrane helix</keyword>
<keyword evidence="5 14" id="KW-1003">Cell membrane</keyword>
<proteinExistence type="inferred from homology"/>
<keyword evidence="14" id="KW-0133">Cell shape</keyword>
<dbReference type="PANTHER" id="PTHR30622">
    <property type="entry name" value="UNDECAPRENYL-DIPHOSPHATASE"/>
    <property type="match status" value="1"/>
</dbReference>
<evidence type="ECO:0000256" key="9">
    <source>
        <dbReference type="ARBA" id="ARBA00023136"/>
    </source>
</evidence>
<keyword evidence="10 14" id="KW-0046">Antibiotic resistance</keyword>
<dbReference type="Proteomes" id="UP000254938">
    <property type="component" value="Unassembled WGS sequence"/>
</dbReference>
<dbReference type="HAMAP" id="MF_01006">
    <property type="entry name" value="Undec_diphosphatase"/>
    <property type="match status" value="1"/>
</dbReference>
<evidence type="ECO:0000256" key="1">
    <source>
        <dbReference type="ARBA" id="ARBA00004651"/>
    </source>
</evidence>
<dbReference type="EMBL" id="UGKQ01000007">
    <property type="protein sequence ID" value="STS85279.1"/>
    <property type="molecule type" value="Genomic_DNA"/>
</dbReference>
<reference evidence="15 16" key="1">
    <citation type="submission" date="2018-06" db="EMBL/GenBank/DDBJ databases">
        <authorList>
            <consortium name="Pathogen Informatics"/>
            <person name="Doyle S."/>
        </authorList>
    </citation>
    <scope>NUCLEOTIDE SEQUENCE [LARGE SCALE GENOMIC DNA]</scope>
    <source>
        <strain evidence="15 16">NCTC9140</strain>
    </source>
</reference>
<feature type="transmembrane region" description="Helical" evidence="14">
    <location>
        <begin position="160"/>
        <end position="178"/>
    </location>
</feature>
<evidence type="ECO:0000256" key="7">
    <source>
        <dbReference type="ARBA" id="ARBA00022801"/>
    </source>
</evidence>
<comment type="subcellular location">
    <subcellularLocation>
        <location evidence="1 14">Cell membrane</location>
        <topology evidence="1 14">Multi-pass membrane protein</topology>
    </subcellularLocation>
</comment>
<evidence type="ECO:0000256" key="3">
    <source>
        <dbReference type="ARBA" id="ARBA00012374"/>
    </source>
</evidence>
<dbReference type="NCBIfam" id="NF001390">
    <property type="entry name" value="PRK00281.1-4"/>
    <property type="match status" value="1"/>
</dbReference>
<dbReference type="NCBIfam" id="TIGR00753">
    <property type="entry name" value="undec_PP_bacA"/>
    <property type="match status" value="1"/>
</dbReference>
<dbReference type="GO" id="GO:0005886">
    <property type="term" value="C:plasma membrane"/>
    <property type="evidence" value="ECO:0007669"/>
    <property type="project" value="UniProtKB-SubCell"/>
</dbReference>
<evidence type="ECO:0000256" key="10">
    <source>
        <dbReference type="ARBA" id="ARBA00023251"/>
    </source>
</evidence>
<comment type="function">
    <text evidence="14">Catalyzes the dephosphorylation of undecaprenyl diphosphate (UPP). Confers resistance to bacitracin.</text>
</comment>
<dbReference type="NCBIfam" id="NF001389">
    <property type="entry name" value="PRK00281.1-2"/>
    <property type="match status" value="1"/>
</dbReference>
<organism evidence="15 16">
    <name type="scientific">Klebsiella pneumoniae</name>
    <dbReference type="NCBI Taxonomy" id="573"/>
    <lineage>
        <taxon>Bacteria</taxon>
        <taxon>Pseudomonadati</taxon>
        <taxon>Pseudomonadota</taxon>
        <taxon>Gammaproteobacteria</taxon>
        <taxon>Enterobacterales</taxon>
        <taxon>Enterobacteriaceae</taxon>
        <taxon>Klebsiella/Raoultella group</taxon>
        <taxon>Klebsiella</taxon>
        <taxon>Klebsiella pneumoniae complex</taxon>
    </lineage>
</organism>
<dbReference type="Pfam" id="PF02673">
    <property type="entry name" value="BacA"/>
    <property type="match status" value="1"/>
</dbReference>
<dbReference type="AlphaFoldDB" id="A0A377U0J0"/>
<comment type="catalytic activity">
    <reaction evidence="13 14">
        <text>di-trans,octa-cis-undecaprenyl diphosphate + H2O = di-trans,octa-cis-undecaprenyl phosphate + phosphate + H(+)</text>
        <dbReference type="Rhea" id="RHEA:28094"/>
        <dbReference type="ChEBI" id="CHEBI:15377"/>
        <dbReference type="ChEBI" id="CHEBI:15378"/>
        <dbReference type="ChEBI" id="CHEBI:43474"/>
        <dbReference type="ChEBI" id="CHEBI:58405"/>
        <dbReference type="ChEBI" id="CHEBI:60392"/>
        <dbReference type="EC" id="3.6.1.27"/>
    </reaction>
</comment>
<dbReference type="EC" id="3.6.1.27" evidence="3 14"/>
<dbReference type="GO" id="GO:0071555">
    <property type="term" value="P:cell wall organization"/>
    <property type="evidence" value="ECO:0007669"/>
    <property type="project" value="UniProtKB-KW"/>
</dbReference>
<feature type="transmembrane region" description="Helical" evidence="14">
    <location>
        <begin position="12"/>
        <end position="33"/>
    </location>
</feature>
<evidence type="ECO:0000256" key="2">
    <source>
        <dbReference type="ARBA" id="ARBA00010621"/>
    </source>
</evidence>
<name>A0A377U0J0_KLEPN</name>
<feature type="transmembrane region" description="Helical" evidence="14">
    <location>
        <begin position="230"/>
        <end position="251"/>
    </location>
</feature>
<dbReference type="GO" id="GO:0050380">
    <property type="term" value="F:undecaprenyl-diphosphatase activity"/>
    <property type="evidence" value="ECO:0007669"/>
    <property type="project" value="UniProtKB-UniRule"/>
</dbReference>
<comment type="miscellaneous">
    <text evidence="14">Bacitracin is thought to be involved in the inhibition of peptidoglycan synthesis by sequestering undecaprenyl diphosphate, thereby reducing the pool of lipid carrier available.</text>
</comment>
<dbReference type="GO" id="GO:0009252">
    <property type="term" value="P:peptidoglycan biosynthetic process"/>
    <property type="evidence" value="ECO:0007669"/>
    <property type="project" value="UniProtKB-KW"/>
</dbReference>
<feature type="transmembrane region" description="Helical" evidence="14">
    <location>
        <begin position="290"/>
        <end position="310"/>
    </location>
</feature>
<evidence type="ECO:0000256" key="6">
    <source>
        <dbReference type="ARBA" id="ARBA00022692"/>
    </source>
</evidence>
<feature type="transmembrane region" description="Helical" evidence="14">
    <location>
        <begin position="45"/>
        <end position="76"/>
    </location>
</feature>
<sequence>MCTSCTLRITRALAAGLCLLNDTVFLVFFILLFKGFNWMSDIHSLLVAAILGVVEGLTEFLPVSSTGHMIIVGHLLGFEGDTANTFEVVIQLGSILAVVVMFWRRLFGLIGIHFGKPPAHEGQGSGRLSLIHILLGMIPAVVMGLIFHDTIKSLFNPVNVMYALIVGGVLLIAAEVLKPKQPRAVGIDDMTYRQAFVIGCFQCLALWPGFSRSGATISGGMLMGVSRYAASEFSFLLAVPMMMGATVLDVYKSIGFLNMGDVPMFAVGFVMAFIVALIAIKTFLQLIKRISFIPFAIYRFIVAAAVYVVFF</sequence>
<evidence type="ECO:0000256" key="14">
    <source>
        <dbReference type="HAMAP-Rule" id="MF_01006"/>
    </source>
</evidence>
<keyword evidence="14" id="KW-0573">Peptidoglycan synthesis</keyword>
<feature type="transmembrane region" description="Helical" evidence="14">
    <location>
        <begin position="190"/>
        <end position="210"/>
    </location>
</feature>
<comment type="similarity">
    <text evidence="2 14">Belongs to the UppP family.</text>
</comment>
<dbReference type="NCBIfam" id="NF001388">
    <property type="entry name" value="PRK00281.1-1"/>
    <property type="match status" value="1"/>
</dbReference>
<dbReference type="PANTHER" id="PTHR30622:SF3">
    <property type="entry name" value="UNDECAPRENYL-DIPHOSPHATASE"/>
    <property type="match status" value="1"/>
</dbReference>
<keyword evidence="14" id="KW-0961">Cell wall biogenesis/degradation</keyword>
<accession>A0A377U0J0</accession>
<gene>
    <name evidence="14 15" type="primary">uppP</name>
    <name evidence="15" type="ORF">NCTC9140_07105</name>
</gene>
<keyword evidence="9 14" id="KW-0472">Membrane</keyword>
<feature type="transmembrane region" description="Helical" evidence="14">
    <location>
        <begin position="263"/>
        <end position="284"/>
    </location>
</feature>
<evidence type="ECO:0000256" key="5">
    <source>
        <dbReference type="ARBA" id="ARBA00022475"/>
    </source>
</evidence>
<dbReference type="GO" id="GO:0046677">
    <property type="term" value="P:response to antibiotic"/>
    <property type="evidence" value="ECO:0007669"/>
    <property type="project" value="UniProtKB-UniRule"/>
</dbReference>
<evidence type="ECO:0000313" key="16">
    <source>
        <dbReference type="Proteomes" id="UP000254938"/>
    </source>
</evidence>
<keyword evidence="7 14" id="KW-0378">Hydrolase</keyword>
<dbReference type="InterPro" id="IPR003824">
    <property type="entry name" value="UppP"/>
</dbReference>